<evidence type="ECO:0000313" key="3">
    <source>
        <dbReference type="EMBL" id="KDR52337.1"/>
    </source>
</evidence>
<feature type="compositionally biased region" description="Basic and acidic residues" evidence="2">
    <location>
        <begin position="439"/>
        <end position="454"/>
    </location>
</feature>
<reference evidence="3 4" key="1">
    <citation type="submission" date="2013-08" db="EMBL/GenBank/DDBJ databases">
        <authorList>
            <person name="Weinstock G."/>
            <person name="Sodergren E."/>
            <person name="Wylie T."/>
            <person name="Fulton L."/>
            <person name="Fulton R."/>
            <person name="Fronick C."/>
            <person name="O'Laughlin M."/>
            <person name="Godfrey J."/>
            <person name="Miner T."/>
            <person name="Herter B."/>
            <person name="Appelbaum E."/>
            <person name="Cordes M."/>
            <person name="Lek S."/>
            <person name="Wollam A."/>
            <person name="Pepin K.H."/>
            <person name="Palsikar V.B."/>
            <person name="Mitreva M."/>
            <person name="Wilson R.K."/>
        </authorList>
    </citation>
    <scope>NUCLEOTIDE SEQUENCE [LARGE SCALE GENOMIC DNA]</scope>
    <source>
        <strain evidence="3 4">ATCC 15930</strain>
    </source>
</reference>
<proteinExistence type="predicted"/>
<dbReference type="eggNOG" id="ENOG5033ZHP">
    <property type="taxonomic scope" value="Bacteria"/>
</dbReference>
<dbReference type="HOGENOM" id="CLU_032555_1_0_10"/>
<dbReference type="EMBL" id="JNGW01000067">
    <property type="protein sequence ID" value="KDR52337.1"/>
    <property type="molecule type" value="Genomic_DNA"/>
</dbReference>
<dbReference type="AlphaFoldDB" id="A0A069QI13"/>
<name>A0A069QI13_HOYLO</name>
<comment type="caution">
    <text evidence="3">The sequence shown here is derived from an EMBL/GenBank/DDBJ whole genome shotgun (WGS) entry which is preliminary data.</text>
</comment>
<sequence length="505" mass="57590">MMKMKGYKLILALMLQFFVGVTGVLGQGNLLYYNKVDTMKLQNRFNLKTDAVGWLTLTPNLGLEFSVGNKNWNQWTVGVYGRANWDVNTRTKSFYVYNIYGGRAEVRKYWHAKMPKRAYYVGLFAGGNIFNIKFGNTGKKGNSLVGGLMLGTVTQLYGYTNGASIDLDLGISPGVVFANMHDYHRFSKDGKYFYSATTKDTGYKLTFNPLVYAASVDAIHVSFVYHFGTKLANRYKNRNLIDNEYRLAVEKEKIRRDSIHTEQVKEKRIKMDSLSKADYERRFEEQRLELERAYSQDSLKQVNKALKEKQLIEREEEKHRADSLKEVARIKAMQEKANAKITADSLKFVEKTRQLEEKENAKRKADSLKYAAQERARELKEQKAIDRANAKRTADSIKVAQKMEKQQKETGKEQSDNSTPKEDVGSSETQKTGDMNLPNEEKQEQPAESPRDETGQEGENLTSENKRTDETDLEENNATLKSPEAKSSGEKGVLFPLGGVFLSEF</sequence>
<dbReference type="Pfam" id="PF12099">
    <property type="entry name" value="DUF3575"/>
    <property type="match status" value="1"/>
</dbReference>
<organism evidence="3 4">
    <name type="scientific">Hoylesella loescheii DSM 19665 = JCM 12249 = ATCC 15930</name>
    <dbReference type="NCBI Taxonomy" id="1122985"/>
    <lineage>
        <taxon>Bacteria</taxon>
        <taxon>Pseudomonadati</taxon>
        <taxon>Bacteroidota</taxon>
        <taxon>Bacteroidia</taxon>
        <taxon>Bacteroidales</taxon>
        <taxon>Prevotellaceae</taxon>
        <taxon>Hoylesella</taxon>
    </lineage>
</organism>
<feature type="compositionally biased region" description="Basic and acidic residues" evidence="2">
    <location>
        <begin position="378"/>
        <end position="424"/>
    </location>
</feature>
<protein>
    <submittedName>
        <fullName evidence="3">Uncharacterized protein</fullName>
    </submittedName>
</protein>
<dbReference type="PATRIC" id="fig|1122985.7.peg.1662"/>
<dbReference type="RefSeq" id="WP_018967316.1">
    <property type="nucleotide sequence ID" value="NZ_KB899214.1"/>
</dbReference>
<feature type="coiled-coil region" evidence="1">
    <location>
        <begin position="276"/>
        <end position="322"/>
    </location>
</feature>
<evidence type="ECO:0000313" key="4">
    <source>
        <dbReference type="Proteomes" id="UP000027442"/>
    </source>
</evidence>
<keyword evidence="4" id="KW-1185">Reference proteome</keyword>
<dbReference type="Proteomes" id="UP000027442">
    <property type="component" value="Unassembled WGS sequence"/>
</dbReference>
<accession>A0A069QI13</accession>
<gene>
    <name evidence="3" type="ORF">HMPREF1991_01600</name>
</gene>
<feature type="region of interest" description="Disordered" evidence="2">
    <location>
        <begin position="378"/>
        <end position="505"/>
    </location>
</feature>
<dbReference type="InterPro" id="IPR021958">
    <property type="entry name" value="DUF3575"/>
</dbReference>
<evidence type="ECO:0000256" key="1">
    <source>
        <dbReference type="SAM" id="Coils"/>
    </source>
</evidence>
<keyword evidence="1" id="KW-0175">Coiled coil</keyword>
<evidence type="ECO:0000256" key="2">
    <source>
        <dbReference type="SAM" id="MobiDB-lite"/>
    </source>
</evidence>